<dbReference type="RefSeq" id="WP_344444358.1">
    <property type="nucleotide sequence ID" value="NZ_BAAALF010000110.1"/>
</dbReference>
<gene>
    <name evidence="9" type="ORF">GCM10009665_51460</name>
</gene>
<reference evidence="10" key="1">
    <citation type="journal article" date="2019" name="Int. J. Syst. Evol. Microbiol.">
        <title>The Global Catalogue of Microorganisms (GCM) 10K type strain sequencing project: providing services to taxonomists for standard genome sequencing and annotation.</title>
        <authorList>
            <consortium name="The Broad Institute Genomics Platform"/>
            <consortium name="The Broad Institute Genome Sequencing Center for Infectious Disease"/>
            <person name="Wu L."/>
            <person name="Ma J."/>
        </authorList>
    </citation>
    <scope>NUCLEOTIDE SEQUENCE [LARGE SCALE GENOMIC DNA]</scope>
    <source>
        <strain evidence="10">JCM 13004</strain>
    </source>
</reference>
<feature type="transmembrane region" description="Helical" evidence="7">
    <location>
        <begin position="269"/>
        <end position="289"/>
    </location>
</feature>
<feature type="transmembrane region" description="Helical" evidence="7">
    <location>
        <begin position="355"/>
        <end position="372"/>
    </location>
</feature>
<dbReference type="CDD" id="cd06173">
    <property type="entry name" value="MFS_MefA_like"/>
    <property type="match status" value="1"/>
</dbReference>
<evidence type="ECO:0000256" key="1">
    <source>
        <dbReference type="ARBA" id="ARBA00004651"/>
    </source>
</evidence>
<dbReference type="PANTHER" id="PTHR23513:SF11">
    <property type="entry name" value="STAPHYLOFERRIN A TRANSPORTER"/>
    <property type="match status" value="1"/>
</dbReference>
<evidence type="ECO:0000313" key="10">
    <source>
        <dbReference type="Proteomes" id="UP001500037"/>
    </source>
</evidence>
<evidence type="ECO:0000256" key="2">
    <source>
        <dbReference type="ARBA" id="ARBA00022475"/>
    </source>
</evidence>
<dbReference type="EMBL" id="BAAALF010000110">
    <property type="protein sequence ID" value="GAA1254524.1"/>
    <property type="molecule type" value="Genomic_DNA"/>
</dbReference>
<keyword evidence="4 7" id="KW-1133">Transmembrane helix</keyword>
<keyword evidence="3 7" id="KW-0812">Transmembrane</keyword>
<evidence type="ECO:0000259" key="8">
    <source>
        <dbReference type="PROSITE" id="PS50850"/>
    </source>
</evidence>
<feature type="transmembrane region" description="Helical" evidence="7">
    <location>
        <begin position="77"/>
        <end position="101"/>
    </location>
</feature>
<keyword evidence="2" id="KW-1003">Cell membrane</keyword>
<feature type="transmembrane region" description="Helical" evidence="7">
    <location>
        <begin position="384"/>
        <end position="406"/>
    </location>
</feature>
<feature type="transmembrane region" description="Helical" evidence="7">
    <location>
        <begin position="321"/>
        <end position="343"/>
    </location>
</feature>
<protein>
    <submittedName>
        <fullName evidence="9">MFS transporter</fullName>
    </submittedName>
</protein>
<dbReference type="InterPro" id="IPR036259">
    <property type="entry name" value="MFS_trans_sf"/>
</dbReference>
<comment type="subcellular location">
    <subcellularLocation>
        <location evidence="1">Cell membrane</location>
        <topology evidence="1">Multi-pass membrane protein</topology>
    </subcellularLocation>
</comment>
<evidence type="ECO:0000313" key="9">
    <source>
        <dbReference type="EMBL" id="GAA1254524.1"/>
    </source>
</evidence>
<dbReference type="Gene3D" id="1.20.1250.20">
    <property type="entry name" value="MFS general substrate transporter like domains"/>
    <property type="match status" value="1"/>
</dbReference>
<feature type="transmembrane region" description="Helical" evidence="7">
    <location>
        <begin position="141"/>
        <end position="165"/>
    </location>
</feature>
<feature type="transmembrane region" description="Helical" evidence="7">
    <location>
        <begin position="171"/>
        <end position="190"/>
    </location>
</feature>
<name>A0ABP4HCM8_9ACTN</name>
<dbReference type="Pfam" id="PF07690">
    <property type="entry name" value="MFS_1"/>
    <property type="match status" value="1"/>
</dbReference>
<dbReference type="PANTHER" id="PTHR23513">
    <property type="entry name" value="INTEGRAL MEMBRANE EFFLUX PROTEIN-RELATED"/>
    <property type="match status" value="1"/>
</dbReference>
<keyword evidence="10" id="KW-1185">Reference proteome</keyword>
<evidence type="ECO:0000256" key="7">
    <source>
        <dbReference type="SAM" id="Phobius"/>
    </source>
</evidence>
<feature type="transmembrane region" description="Helical" evidence="7">
    <location>
        <begin position="48"/>
        <end position="70"/>
    </location>
</feature>
<dbReference type="PROSITE" id="PS50850">
    <property type="entry name" value="MFS"/>
    <property type="match status" value="1"/>
</dbReference>
<organism evidence="9 10">
    <name type="scientific">Kitasatospora nipponensis</name>
    <dbReference type="NCBI Taxonomy" id="258049"/>
    <lineage>
        <taxon>Bacteria</taxon>
        <taxon>Bacillati</taxon>
        <taxon>Actinomycetota</taxon>
        <taxon>Actinomycetes</taxon>
        <taxon>Kitasatosporales</taxon>
        <taxon>Streptomycetaceae</taxon>
        <taxon>Kitasatospora</taxon>
    </lineage>
</organism>
<evidence type="ECO:0000256" key="4">
    <source>
        <dbReference type="ARBA" id="ARBA00022989"/>
    </source>
</evidence>
<accession>A0ABP4HCM8</accession>
<feature type="transmembrane region" description="Helical" evidence="7">
    <location>
        <begin position="107"/>
        <end position="129"/>
    </location>
</feature>
<evidence type="ECO:0000256" key="6">
    <source>
        <dbReference type="SAM" id="MobiDB-lite"/>
    </source>
</evidence>
<feature type="transmembrane region" description="Helical" evidence="7">
    <location>
        <begin position="233"/>
        <end position="257"/>
    </location>
</feature>
<comment type="caution">
    <text evidence="9">The sequence shown here is derived from an EMBL/GenBank/DDBJ whole genome shotgun (WGS) entry which is preliminary data.</text>
</comment>
<feature type="domain" description="Major facilitator superfamily (MFS) profile" evidence="8">
    <location>
        <begin position="1"/>
        <end position="411"/>
    </location>
</feature>
<feature type="transmembrane region" description="Helical" evidence="7">
    <location>
        <begin position="21"/>
        <end position="42"/>
    </location>
</feature>
<keyword evidence="5 7" id="KW-0472">Membrane</keyword>
<dbReference type="Proteomes" id="UP001500037">
    <property type="component" value="Unassembled WGS sequence"/>
</dbReference>
<evidence type="ECO:0000256" key="3">
    <source>
        <dbReference type="ARBA" id="ARBA00022692"/>
    </source>
</evidence>
<proteinExistence type="predicted"/>
<dbReference type="SUPFAM" id="SSF103473">
    <property type="entry name" value="MFS general substrate transporter"/>
    <property type="match status" value="1"/>
</dbReference>
<sequence length="444" mass="44905">MSTTLAPLRRRDFRFLATGRACAVLANSMAPVALSFAVLDLTGSLTDLGIVVGARSLANVAALLFGGVLADRVRRALILQGSAIGSALVQGVLALAVLGGFASMPLLVGLSLVNGVLAALSLPAAAALLPQTVPEGELQQANALARMGVNIGIIAGSSVGGLLAAAVGPGWALAVDSLGLLAAGLCYLAVRVAAPTRAAHAAEPVAPGAPQVGAIAGALAELREGWREFTSRSWVWVVVLQFMVVNAAVSGSVQVIGPGIADATMGRTAWGFALGAQMAGAAAAGLLLARWRVRRALLLGVLAVFFEALPVLTLAQSPGVLSLTVVMFVCGFAMEQFGVAWDLSLQQNVPADRLARVYSFDALGSFLALPLGEMTAGPLAQRFGARPTLLAATALIVLATAAALTNRSIRTLTVRRVSTEVAGGERAGSEPTGSALVDSAPAGG</sequence>
<dbReference type="InterPro" id="IPR020846">
    <property type="entry name" value="MFS_dom"/>
</dbReference>
<dbReference type="InterPro" id="IPR011701">
    <property type="entry name" value="MFS"/>
</dbReference>
<evidence type="ECO:0000256" key="5">
    <source>
        <dbReference type="ARBA" id="ARBA00023136"/>
    </source>
</evidence>
<feature type="transmembrane region" description="Helical" evidence="7">
    <location>
        <begin position="296"/>
        <end position="315"/>
    </location>
</feature>
<feature type="region of interest" description="Disordered" evidence="6">
    <location>
        <begin position="420"/>
        <end position="444"/>
    </location>
</feature>